<evidence type="ECO:0000313" key="2">
    <source>
        <dbReference type="EMBL" id="KAG8060559.1"/>
    </source>
</evidence>
<evidence type="ECO:0000313" key="3">
    <source>
        <dbReference type="Proteomes" id="UP000729402"/>
    </source>
</evidence>
<name>A0A8J5VWR5_ZIZPA</name>
<reference evidence="2" key="1">
    <citation type="journal article" date="2021" name="bioRxiv">
        <title>Whole Genome Assembly and Annotation of Northern Wild Rice, Zizania palustris L., Supports a Whole Genome Duplication in the Zizania Genus.</title>
        <authorList>
            <person name="Haas M."/>
            <person name="Kono T."/>
            <person name="Macchietto M."/>
            <person name="Millas R."/>
            <person name="McGilp L."/>
            <person name="Shao M."/>
            <person name="Duquette J."/>
            <person name="Hirsch C.N."/>
            <person name="Kimball J."/>
        </authorList>
    </citation>
    <scope>NUCLEOTIDE SEQUENCE</scope>
    <source>
        <tissue evidence="2">Fresh leaf tissue</tissue>
    </source>
</reference>
<gene>
    <name evidence="2" type="ORF">GUJ93_ZPchr0002g25149</name>
</gene>
<keyword evidence="3" id="KW-1185">Reference proteome</keyword>
<dbReference type="Proteomes" id="UP000729402">
    <property type="component" value="Unassembled WGS sequence"/>
</dbReference>
<feature type="compositionally biased region" description="Basic and acidic residues" evidence="1">
    <location>
        <begin position="25"/>
        <end position="36"/>
    </location>
</feature>
<comment type="caution">
    <text evidence="2">The sequence shown here is derived from an EMBL/GenBank/DDBJ whole genome shotgun (WGS) entry which is preliminary data.</text>
</comment>
<proteinExistence type="predicted"/>
<protein>
    <submittedName>
        <fullName evidence="2">Uncharacterized protein</fullName>
    </submittedName>
</protein>
<evidence type="ECO:0000256" key="1">
    <source>
        <dbReference type="SAM" id="MobiDB-lite"/>
    </source>
</evidence>
<feature type="compositionally biased region" description="Basic and acidic residues" evidence="1">
    <location>
        <begin position="60"/>
        <end position="84"/>
    </location>
</feature>
<dbReference type="EMBL" id="JAAALK010000287">
    <property type="protein sequence ID" value="KAG8060559.1"/>
    <property type="molecule type" value="Genomic_DNA"/>
</dbReference>
<accession>A0A8J5VWR5</accession>
<dbReference type="AlphaFoldDB" id="A0A8J5VWR5"/>
<reference evidence="2" key="2">
    <citation type="submission" date="2021-02" db="EMBL/GenBank/DDBJ databases">
        <authorList>
            <person name="Kimball J.A."/>
            <person name="Haas M.W."/>
            <person name="Macchietto M."/>
            <person name="Kono T."/>
            <person name="Duquette J."/>
            <person name="Shao M."/>
        </authorList>
    </citation>
    <scope>NUCLEOTIDE SEQUENCE</scope>
    <source>
        <tissue evidence="2">Fresh leaf tissue</tissue>
    </source>
</reference>
<sequence length="117" mass="12823">MWPRRPKNSTTMSAGDIGEAQGRSQPHEDLGSRVEVRFGASPVPGRKPAALCPSASYLEARSEAPRGQEPPKDDSEGDHTKAQKRIYEVSRWGTSSAKTRVRHLRCQIVLVGITGGW</sequence>
<organism evidence="2 3">
    <name type="scientific">Zizania palustris</name>
    <name type="common">Northern wild rice</name>
    <dbReference type="NCBI Taxonomy" id="103762"/>
    <lineage>
        <taxon>Eukaryota</taxon>
        <taxon>Viridiplantae</taxon>
        <taxon>Streptophyta</taxon>
        <taxon>Embryophyta</taxon>
        <taxon>Tracheophyta</taxon>
        <taxon>Spermatophyta</taxon>
        <taxon>Magnoliopsida</taxon>
        <taxon>Liliopsida</taxon>
        <taxon>Poales</taxon>
        <taxon>Poaceae</taxon>
        <taxon>BOP clade</taxon>
        <taxon>Oryzoideae</taxon>
        <taxon>Oryzeae</taxon>
        <taxon>Zizaniinae</taxon>
        <taxon>Zizania</taxon>
    </lineage>
</organism>
<feature type="region of interest" description="Disordered" evidence="1">
    <location>
        <begin position="1"/>
        <end position="84"/>
    </location>
</feature>